<evidence type="ECO:0000313" key="4">
    <source>
        <dbReference type="Proteomes" id="UP000023152"/>
    </source>
</evidence>
<dbReference type="EMBL" id="ASPP01027693">
    <property type="protein sequence ID" value="ETO05886.1"/>
    <property type="molecule type" value="Genomic_DNA"/>
</dbReference>
<keyword evidence="4" id="KW-1185">Reference proteome</keyword>
<feature type="region of interest" description="Disordered" evidence="1">
    <location>
        <begin position="134"/>
        <end position="159"/>
    </location>
</feature>
<comment type="caution">
    <text evidence="3">The sequence shown here is derived from an EMBL/GenBank/DDBJ whole genome shotgun (WGS) entry which is preliminary data.</text>
</comment>
<evidence type="ECO:0000256" key="1">
    <source>
        <dbReference type="SAM" id="MobiDB-lite"/>
    </source>
</evidence>
<evidence type="ECO:0000313" key="3">
    <source>
        <dbReference type="EMBL" id="ETO05886.1"/>
    </source>
</evidence>
<reference evidence="3 4" key="1">
    <citation type="journal article" date="2013" name="Curr. Biol.">
        <title>The Genome of the Foraminiferan Reticulomyxa filosa.</title>
        <authorList>
            <person name="Glockner G."/>
            <person name="Hulsmann N."/>
            <person name="Schleicher M."/>
            <person name="Noegel A.A."/>
            <person name="Eichinger L."/>
            <person name="Gallinger C."/>
            <person name="Pawlowski J."/>
            <person name="Sierra R."/>
            <person name="Euteneuer U."/>
            <person name="Pillet L."/>
            <person name="Moustafa A."/>
            <person name="Platzer M."/>
            <person name="Groth M."/>
            <person name="Szafranski K."/>
            <person name="Schliwa M."/>
        </authorList>
    </citation>
    <scope>NUCLEOTIDE SEQUENCE [LARGE SCALE GENOMIC DNA]</scope>
</reference>
<dbReference type="Proteomes" id="UP000023152">
    <property type="component" value="Unassembled WGS sequence"/>
</dbReference>
<keyword evidence="2" id="KW-1133">Transmembrane helix</keyword>
<feature type="transmembrane region" description="Helical" evidence="2">
    <location>
        <begin position="25"/>
        <end position="51"/>
    </location>
</feature>
<gene>
    <name evidence="3" type="ORF">RFI_31511</name>
</gene>
<sequence>MFYDVLTSKNCHQLYNQNFNQCQSFFFFCFLSFVTTFNLKFLEIIVFFFFLEVMKRLYSLNLLHRKEQSFFAYTKLCPKRDNKMKMYFSRLDLNDGKVENKICTIKTIINQPCVRKEYPLFQLMKFREFSTQQEKEKVDEQEGNTEAAKNPTSTGQDEIKIEQNVEDGAKIQNFEKVWIQSNKKTTSKGSYFSRVIAFVTKNRSNGDTDKQEEDNSNQAQTASSDQSESILESERQALFFFFFFFLQRK</sequence>
<organism evidence="3 4">
    <name type="scientific">Reticulomyxa filosa</name>
    <dbReference type="NCBI Taxonomy" id="46433"/>
    <lineage>
        <taxon>Eukaryota</taxon>
        <taxon>Sar</taxon>
        <taxon>Rhizaria</taxon>
        <taxon>Retaria</taxon>
        <taxon>Foraminifera</taxon>
        <taxon>Monothalamids</taxon>
        <taxon>Reticulomyxidae</taxon>
        <taxon>Reticulomyxa</taxon>
    </lineage>
</organism>
<name>X6LX35_RETFI</name>
<evidence type="ECO:0008006" key="5">
    <source>
        <dbReference type="Google" id="ProtNLM"/>
    </source>
</evidence>
<accession>X6LX35</accession>
<feature type="region of interest" description="Disordered" evidence="1">
    <location>
        <begin position="203"/>
        <end position="228"/>
    </location>
</feature>
<proteinExistence type="predicted"/>
<protein>
    <recommendedName>
        <fullName evidence="5">Transmembrane protein</fullName>
    </recommendedName>
</protein>
<keyword evidence="2" id="KW-0812">Transmembrane</keyword>
<keyword evidence="2" id="KW-0472">Membrane</keyword>
<dbReference type="AlphaFoldDB" id="X6LX35"/>
<feature type="compositionally biased region" description="Polar residues" evidence="1">
    <location>
        <begin position="216"/>
        <end position="228"/>
    </location>
</feature>
<evidence type="ECO:0000256" key="2">
    <source>
        <dbReference type="SAM" id="Phobius"/>
    </source>
</evidence>